<dbReference type="EMBL" id="MU866006">
    <property type="protein sequence ID" value="KAK4442828.1"/>
    <property type="molecule type" value="Genomic_DNA"/>
</dbReference>
<organism evidence="2 3">
    <name type="scientific">Podospora aff. communis PSN243</name>
    <dbReference type="NCBI Taxonomy" id="3040156"/>
    <lineage>
        <taxon>Eukaryota</taxon>
        <taxon>Fungi</taxon>
        <taxon>Dikarya</taxon>
        <taxon>Ascomycota</taxon>
        <taxon>Pezizomycotina</taxon>
        <taxon>Sordariomycetes</taxon>
        <taxon>Sordariomycetidae</taxon>
        <taxon>Sordariales</taxon>
        <taxon>Podosporaceae</taxon>
        <taxon>Podospora</taxon>
    </lineage>
</organism>
<feature type="region of interest" description="Disordered" evidence="1">
    <location>
        <begin position="1"/>
        <end position="22"/>
    </location>
</feature>
<gene>
    <name evidence="2" type="ORF">QBC34DRAFT_386932</name>
</gene>
<evidence type="ECO:0000313" key="2">
    <source>
        <dbReference type="EMBL" id="KAK4442828.1"/>
    </source>
</evidence>
<protein>
    <submittedName>
        <fullName evidence="2">Uncharacterized protein</fullName>
    </submittedName>
</protein>
<accession>A0AAV9G5W9</accession>
<feature type="compositionally biased region" description="Polar residues" evidence="1">
    <location>
        <begin position="1"/>
        <end position="16"/>
    </location>
</feature>
<dbReference type="Proteomes" id="UP001321760">
    <property type="component" value="Unassembled WGS sequence"/>
</dbReference>
<sequence>MSNGGSASANDGTVSKPNDCPDDGFPSEELRRIYSMASPPYAFLTPNYDDGEQERDWLYHYVMDHEGPPWDVAWIWGKLTDEVEALAASIHEFLRPWNMLPPEVQDSLVQLGGEKNTELFYNCYHLSAYLIQAWLWRILDDHLFSSPDKWATPTWKMFGDLSSFFASRRTGTLRSRLSADVTVHISMEARRAEYEYHHWRTFTLRMLQRNLGPRAKHKHSSFERLTKLIMPKLADLMDTTEAKVPPGHFEQRVNELTDMAVLVDWCRLCERRHFMIAWHLPAMSNAASMRGYSHRESPALRTTAGIWWGEGEPIDFVVRPGLFMSGRREGTRFDQGEWAMPILVIINQFPNGVPEDQPEDFVPGEPKVASGIKRYRRNSSGRLVSY</sequence>
<proteinExistence type="predicted"/>
<evidence type="ECO:0000256" key="1">
    <source>
        <dbReference type="SAM" id="MobiDB-lite"/>
    </source>
</evidence>
<reference evidence="2" key="1">
    <citation type="journal article" date="2023" name="Mol. Phylogenet. Evol.">
        <title>Genome-scale phylogeny and comparative genomics of the fungal order Sordariales.</title>
        <authorList>
            <person name="Hensen N."/>
            <person name="Bonometti L."/>
            <person name="Westerberg I."/>
            <person name="Brannstrom I.O."/>
            <person name="Guillou S."/>
            <person name="Cros-Aarteil S."/>
            <person name="Calhoun S."/>
            <person name="Haridas S."/>
            <person name="Kuo A."/>
            <person name="Mondo S."/>
            <person name="Pangilinan J."/>
            <person name="Riley R."/>
            <person name="LaButti K."/>
            <person name="Andreopoulos B."/>
            <person name="Lipzen A."/>
            <person name="Chen C."/>
            <person name="Yan M."/>
            <person name="Daum C."/>
            <person name="Ng V."/>
            <person name="Clum A."/>
            <person name="Steindorff A."/>
            <person name="Ohm R.A."/>
            <person name="Martin F."/>
            <person name="Silar P."/>
            <person name="Natvig D.O."/>
            <person name="Lalanne C."/>
            <person name="Gautier V."/>
            <person name="Ament-Velasquez S.L."/>
            <person name="Kruys A."/>
            <person name="Hutchinson M.I."/>
            <person name="Powell A.J."/>
            <person name="Barry K."/>
            <person name="Miller A.N."/>
            <person name="Grigoriev I.V."/>
            <person name="Debuchy R."/>
            <person name="Gladieux P."/>
            <person name="Hiltunen Thoren M."/>
            <person name="Johannesson H."/>
        </authorList>
    </citation>
    <scope>NUCLEOTIDE SEQUENCE</scope>
    <source>
        <strain evidence="2">PSN243</strain>
    </source>
</reference>
<name>A0AAV9G5W9_9PEZI</name>
<reference evidence="2" key="2">
    <citation type="submission" date="2023-05" db="EMBL/GenBank/DDBJ databases">
        <authorList>
            <consortium name="Lawrence Berkeley National Laboratory"/>
            <person name="Steindorff A."/>
            <person name="Hensen N."/>
            <person name="Bonometti L."/>
            <person name="Westerberg I."/>
            <person name="Brannstrom I.O."/>
            <person name="Guillou S."/>
            <person name="Cros-Aarteil S."/>
            <person name="Calhoun S."/>
            <person name="Haridas S."/>
            <person name="Kuo A."/>
            <person name="Mondo S."/>
            <person name="Pangilinan J."/>
            <person name="Riley R."/>
            <person name="Labutti K."/>
            <person name="Andreopoulos B."/>
            <person name="Lipzen A."/>
            <person name="Chen C."/>
            <person name="Yanf M."/>
            <person name="Daum C."/>
            <person name="Ng V."/>
            <person name="Clum A."/>
            <person name="Ohm R."/>
            <person name="Martin F."/>
            <person name="Silar P."/>
            <person name="Natvig D."/>
            <person name="Lalanne C."/>
            <person name="Gautier V."/>
            <person name="Ament-Velasquez S.L."/>
            <person name="Kruys A."/>
            <person name="Hutchinson M.I."/>
            <person name="Powell A.J."/>
            <person name="Barry K."/>
            <person name="Miller A.N."/>
            <person name="Grigoriev I.V."/>
            <person name="Debuchy R."/>
            <person name="Gladieux P."/>
            <person name="Thoren M.H."/>
            <person name="Johannesson H."/>
        </authorList>
    </citation>
    <scope>NUCLEOTIDE SEQUENCE</scope>
    <source>
        <strain evidence="2">PSN243</strain>
    </source>
</reference>
<keyword evidence="3" id="KW-1185">Reference proteome</keyword>
<comment type="caution">
    <text evidence="2">The sequence shown here is derived from an EMBL/GenBank/DDBJ whole genome shotgun (WGS) entry which is preliminary data.</text>
</comment>
<evidence type="ECO:0000313" key="3">
    <source>
        <dbReference type="Proteomes" id="UP001321760"/>
    </source>
</evidence>
<dbReference type="AlphaFoldDB" id="A0AAV9G5W9"/>